<dbReference type="EMBL" id="KK914989">
    <property type="protein sequence ID" value="KDP25678.1"/>
    <property type="molecule type" value="Genomic_DNA"/>
</dbReference>
<proteinExistence type="predicted"/>
<gene>
    <name evidence="1" type="ORF">JCGZ_24161</name>
</gene>
<reference evidence="1 2" key="1">
    <citation type="journal article" date="2014" name="PLoS ONE">
        <title>Global Analysis of Gene Expression Profiles in Physic Nut (Jatropha curcas L.) Seedlings Exposed to Salt Stress.</title>
        <authorList>
            <person name="Zhang L."/>
            <person name="Zhang C."/>
            <person name="Wu P."/>
            <person name="Chen Y."/>
            <person name="Li M."/>
            <person name="Jiang H."/>
            <person name="Wu G."/>
        </authorList>
    </citation>
    <scope>NUCLEOTIDE SEQUENCE [LARGE SCALE GENOMIC DNA]</scope>
    <source>
        <strain evidence="2">cv. GZQX0401</strain>
        <tissue evidence="1">Young leaves</tissue>
    </source>
</reference>
<evidence type="ECO:0000313" key="2">
    <source>
        <dbReference type="Proteomes" id="UP000027138"/>
    </source>
</evidence>
<organism evidence="1 2">
    <name type="scientific">Jatropha curcas</name>
    <name type="common">Barbados nut</name>
    <dbReference type="NCBI Taxonomy" id="180498"/>
    <lineage>
        <taxon>Eukaryota</taxon>
        <taxon>Viridiplantae</taxon>
        <taxon>Streptophyta</taxon>
        <taxon>Embryophyta</taxon>
        <taxon>Tracheophyta</taxon>
        <taxon>Spermatophyta</taxon>
        <taxon>Magnoliopsida</taxon>
        <taxon>eudicotyledons</taxon>
        <taxon>Gunneridae</taxon>
        <taxon>Pentapetalae</taxon>
        <taxon>rosids</taxon>
        <taxon>fabids</taxon>
        <taxon>Malpighiales</taxon>
        <taxon>Euphorbiaceae</taxon>
        <taxon>Crotonoideae</taxon>
        <taxon>Jatropheae</taxon>
        <taxon>Jatropha</taxon>
    </lineage>
</organism>
<accession>A0A067JS78</accession>
<name>A0A067JS78_JATCU</name>
<dbReference type="AlphaFoldDB" id="A0A067JS78"/>
<sequence>MAQVPEIPASAYTPAMETLGVIPDIPVFEGDQIPVSHNALTSGTWPLQFLPAPGFDFSVRYDTNAMRGFQSEVDLRKARAGRSSTDASAFWDLLDPPMQSRVITVGFGDYASGLRRTQPRFPPAMRYALMEQWNDCTHSFIFGSGEMTLTPADFTAITGLGFDGDAVPLDSRYQTAALGAELVGTLLGVTTRTRYTSQGYVSYEVVYKFWAERIRARLAAWRELPVDVRPAAPAYTREERDLPSLFTSYLLSSSAPPRIREILLFWLAWRT</sequence>
<dbReference type="Proteomes" id="UP000027138">
    <property type="component" value="Unassembled WGS sequence"/>
</dbReference>
<protein>
    <submittedName>
        <fullName evidence="1">Uncharacterized protein</fullName>
    </submittedName>
</protein>
<dbReference type="OrthoDB" id="1937047at2759"/>
<keyword evidence="2" id="KW-1185">Reference proteome</keyword>
<evidence type="ECO:0000313" key="1">
    <source>
        <dbReference type="EMBL" id="KDP25678.1"/>
    </source>
</evidence>